<comment type="caution">
    <text evidence="2">The sequence shown here is derived from an EMBL/GenBank/DDBJ whole genome shotgun (WGS) entry which is preliminary data.</text>
</comment>
<gene>
    <name evidence="2" type="ORF">DYB26_015389</name>
</gene>
<dbReference type="GO" id="GO:0031514">
    <property type="term" value="C:motile cilium"/>
    <property type="evidence" value="ECO:0007669"/>
    <property type="project" value="TreeGrafter"/>
</dbReference>
<sequence length="341" mass="37601">ARPNMTSENNEDADYSERQPLYEGKQQSRQFTVAGVVSTKQRRLEDHVIEGVTSSSYSTNSNKELLCLEYVANFRKQFDDLMDASDICRPPLYLCPPNERGIPKFVCTTLRPTLLPFLDLYDMDKLATFVSGLIEYEPLVDPCAPPACLPSPSAVLAWQAGDSFDMANVLATSSLTAAPSSVDTAAAPKDEGKSKFVAMQEAKDAARRADEAARLDWTKYMDVDDEDEDELDGKRVHAWVLPSTGRKYPVRASPYLRIEAVWNHQNYWVNMQPTCSSSLSSSSTKPAAAASCSDTLFDLNHATDWEFVFLSSQDRRGGGSSGRSSGLHGDGGESKHNDDLD</sequence>
<dbReference type="VEuPathDB" id="FungiDB:H257_13734"/>
<accession>A0A3R7AKJ2</accession>
<dbReference type="PANTHER" id="PTHR35249">
    <property type="entry name" value="DYNEIN REGULATORY COMPLEX SUBUNIT 7"/>
    <property type="match status" value="1"/>
</dbReference>
<organism evidence="2 3">
    <name type="scientific">Aphanomyces astaci</name>
    <name type="common">Crayfish plague agent</name>
    <dbReference type="NCBI Taxonomy" id="112090"/>
    <lineage>
        <taxon>Eukaryota</taxon>
        <taxon>Sar</taxon>
        <taxon>Stramenopiles</taxon>
        <taxon>Oomycota</taxon>
        <taxon>Saprolegniomycetes</taxon>
        <taxon>Saprolegniales</taxon>
        <taxon>Verrucalvaceae</taxon>
        <taxon>Aphanomyces</taxon>
    </lineage>
</organism>
<evidence type="ECO:0000313" key="3">
    <source>
        <dbReference type="Proteomes" id="UP000286510"/>
    </source>
</evidence>
<evidence type="ECO:0000256" key="1">
    <source>
        <dbReference type="SAM" id="MobiDB-lite"/>
    </source>
</evidence>
<protein>
    <submittedName>
        <fullName evidence="2">Uncharacterized protein</fullName>
    </submittedName>
</protein>
<dbReference type="AlphaFoldDB" id="A0A3R7AKJ2"/>
<dbReference type="PANTHER" id="PTHR35249:SF2">
    <property type="entry name" value="DYNEIN REGULATORY COMPLEX SUBUNIT 7"/>
    <property type="match status" value="1"/>
</dbReference>
<name>A0A3R7AKJ2_APHAT</name>
<feature type="compositionally biased region" description="Basic and acidic residues" evidence="1">
    <location>
        <begin position="330"/>
        <end position="341"/>
    </location>
</feature>
<feature type="region of interest" description="Disordered" evidence="1">
    <location>
        <begin position="313"/>
        <end position="341"/>
    </location>
</feature>
<dbReference type="InterPro" id="IPR033551">
    <property type="entry name" value="DRC7/lobo"/>
</dbReference>
<feature type="non-terminal residue" evidence="2">
    <location>
        <position position="1"/>
    </location>
</feature>
<proteinExistence type="predicted"/>
<dbReference type="EMBL" id="QUTF01019932">
    <property type="protein sequence ID" value="RHY98465.1"/>
    <property type="molecule type" value="Genomic_DNA"/>
</dbReference>
<feature type="non-terminal residue" evidence="2">
    <location>
        <position position="341"/>
    </location>
</feature>
<dbReference type="GO" id="GO:0048870">
    <property type="term" value="P:cell motility"/>
    <property type="evidence" value="ECO:0007669"/>
    <property type="project" value="TreeGrafter"/>
</dbReference>
<evidence type="ECO:0000313" key="2">
    <source>
        <dbReference type="EMBL" id="RHY98465.1"/>
    </source>
</evidence>
<feature type="region of interest" description="Disordered" evidence="1">
    <location>
        <begin position="1"/>
        <end position="25"/>
    </location>
</feature>
<dbReference type="Proteomes" id="UP000286510">
    <property type="component" value="Unassembled WGS sequence"/>
</dbReference>
<reference evidence="2 3" key="1">
    <citation type="submission" date="2018-08" db="EMBL/GenBank/DDBJ databases">
        <title>Aphanomyces genome sequencing and annotation.</title>
        <authorList>
            <person name="Minardi D."/>
            <person name="Oidtmann B."/>
            <person name="Van Der Giezen M."/>
            <person name="Studholme D.J."/>
        </authorList>
    </citation>
    <scope>NUCLEOTIDE SEQUENCE [LARGE SCALE GENOMIC DNA]</scope>
    <source>
        <strain evidence="2 3">FDL457</strain>
    </source>
</reference>